<dbReference type="OMA" id="HVFTRAY"/>
<dbReference type="InterPro" id="IPR017850">
    <property type="entry name" value="Alkaline_phosphatase_core_sf"/>
</dbReference>
<dbReference type="EMBL" id="VCGU01000010">
    <property type="protein sequence ID" value="TRY69209.1"/>
    <property type="molecule type" value="Genomic_DNA"/>
</dbReference>
<evidence type="ECO:0000256" key="3">
    <source>
        <dbReference type="ARBA" id="ARBA00022723"/>
    </source>
</evidence>
<dbReference type="InterPro" id="IPR035874">
    <property type="entry name" value="IDS"/>
</dbReference>
<evidence type="ECO:0000256" key="1">
    <source>
        <dbReference type="ARBA" id="ARBA00001913"/>
    </source>
</evidence>
<comment type="similarity">
    <text evidence="2">Belongs to the sulfatase family.</text>
</comment>
<dbReference type="OrthoDB" id="96314at2759"/>
<dbReference type="PANTHER" id="PTHR45953">
    <property type="entry name" value="IDURONATE 2-SULFATASE"/>
    <property type="match status" value="1"/>
</dbReference>
<dbReference type="STRING" id="6832.A0A553NUU7"/>
<accession>A0A553NUU7</accession>
<dbReference type="Gene3D" id="3.40.720.10">
    <property type="entry name" value="Alkaline Phosphatase, subunit A"/>
    <property type="match status" value="1"/>
</dbReference>
<dbReference type="GO" id="GO:0004423">
    <property type="term" value="F:iduronate-2-sulfatase activity"/>
    <property type="evidence" value="ECO:0007669"/>
    <property type="project" value="InterPro"/>
</dbReference>
<sequence>MGWWMILATCVSAVILTVYRHAAFTCLLESSPKPNVLFIVVDDLRPALGIFGDSLAKTPNLDQLGARSLVFTKALAQQALCGPSRTSFLTSRRPDHTKLYDFGSYWRDAGGNFSTLPQYFKENGYHCHSIGKVFHPDIVSNFSDDSPYSWSQTPYHPSTQVFKNAAVCPDPLSGEKFANLLCAVDLESQPEGTLPDLQIKTAAIEFLERWKSHPEKENPFFLAVGLHKPHVPYRIPKEYLALHPLEQIPLPKYPEVPPDLPLIAFNPWESLRRRDDIDRLNISFPIGRMPESYQRLIFQYYYASVTYIDDQIGQILERLVQLELSQNIVVSFLGDHGYGLGENSEYGKFSNFDVATKTPWMLHNPKSMPRLSSFKYVNPFSMSKEVPQKPLVPYQTHSTPVELLDVFPTLVATTGLEPVPLCLEGEAQTKMLCTEGQVRLGKNVPLAFCQYPRPAKIPVKKFDQPKLATIKFMGYSVTSEHFRYTRWLPFDHHTFLANWSHTVAHELYFHDQDPIEHFNLVSHAEFQPTVRRLQDIVKTKFGSPSLKTKQEVQV</sequence>
<protein>
    <recommendedName>
        <fullName evidence="7">Sulfatase N-terminal domain-containing protein</fullName>
    </recommendedName>
</protein>
<dbReference type="CDD" id="cd16030">
    <property type="entry name" value="iduronate-2-sulfatase"/>
    <property type="match status" value="1"/>
</dbReference>
<dbReference type="PANTHER" id="PTHR45953:SF1">
    <property type="entry name" value="IDURONATE 2-SULFATASE"/>
    <property type="match status" value="1"/>
</dbReference>
<reference evidence="8 9" key="1">
    <citation type="journal article" date="2018" name="Nat. Ecol. Evol.">
        <title>Genomic signatures of mitonuclear coevolution across populations of Tigriopus californicus.</title>
        <authorList>
            <person name="Barreto F.S."/>
            <person name="Watson E.T."/>
            <person name="Lima T.G."/>
            <person name="Willett C.S."/>
            <person name="Edmands S."/>
            <person name="Li W."/>
            <person name="Burton R.S."/>
        </authorList>
    </citation>
    <scope>NUCLEOTIDE SEQUENCE [LARGE SCALE GENOMIC DNA]</scope>
    <source>
        <strain evidence="8 9">San Diego</strain>
    </source>
</reference>
<feature type="domain" description="Sulfatase N-terminal" evidence="7">
    <location>
        <begin position="34"/>
        <end position="415"/>
    </location>
</feature>
<dbReference type="GO" id="GO:0046872">
    <property type="term" value="F:metal ion binding"/>
    <property type="evidence" value="ECO:0007669"/>
    <property type="project" value="UniProtKB-KW"/>
</dbReference>
<evidence type="ECO:0000256" key="5">
    <source>
        <dbReference type="ARBA" id="ARBA00022801"/>
    </source>
</evidence>
<evidence type="ECO:0000256" key="2">
    <source>
        <dbReference type="ARBA" id="ARBA00008779"/>
    </source>
</evidence>
<name>A0A553NUU7_TIGCA</name>
<proteinExistence type="inferred from homology"/>
<organism evidence="8 9">
    <name type="scientific">Tigriopus californicus</name>
    <name type="common">Marine copepod</name>
    <dbReference type="NCBI Taxonomy" id="6832"/>
    <lineage>
        <taxon>Eukaryota</taxon>
        <taxon>Metazoa</taxon>
        <taxon>Ecdysozoa</taxon>
        <taxon>Arthropoda</taxon>
        <taxon>Crustacea</taxon>
        <taxon>Multicrustacea</taxon>
        <taxon>Hexanauplia</taxon>
        <taxon>Copepoda</taxon>
        <taxon>Harpacticoida</taxon>
        <taxon>Harpacticidae</taxon>
        <taxon>Tigriopus</taxon>
    </lineage>
</organism>
<keyword evidence="3" id="KW-0479">Metal-binding</keyword>
<dbReference type="GO" id="GO:0005737">
    <property type="term" value="C:cytoplasm"/>
    <property type="evidence" value="ECO:0007669"/>
    <property type="project" value="TreeGrafter"/>
</dbReference>
<dbReference type="Proteomes" id="UP000318571">
    <property type="component" value="Chromosome 1"/>
</dbReference>
<keyword evidence="5" id="KW-0378">Hydrolase</keyword>
<evidence type="ECO:0000256" key="4">
    <source>
        <dbReference type="ARBA" id="ARBA00022729"/>
    </source>
</evidence>
<evidence type="ECO:0000259" key="7">
    <source>
        <dbReference type="Pfam" id="PF00884"/>
    </source>
</evidence>
<dbReference type="InterPro" id="IPR000917">
    <property type="entry name" value="Sulfatase_N"/>
</dbReference>
<keyword evidence="4" id="KW-0732">Signal</keyword>
<gene>
    <name evidence="8" type="ORF">TCAL_14234</name>
</gene>
<keyword evidence="6" id="KW-0106">Calcium</keyword>
<evidence type="ECO:0000256" key="6">
    <source>
        <dbReference type="ARBA" id="ARBA00022837"/>
    </source>
</evidence>
<comment type="caution">
    <text evidence="8">The sequence shown here is derived from an EMBL/GenBank/DDBJ whole genome shotgun (WGS) entry which is preliminary data.</text>
</comment>
<dbReference type="AlphaFoldDB" id="A0A553NUU7"/>
<comment type="cofactor">
    <cofactor evidence="1">
        <name>Ca(2+)</name>
        <dbReference type="ChEBI" id="CHEBI:29108"/>
    </cofactor>
</comment>
<evidence type="ECO:0000313" key="9">
    <source>
        <dbReference type="Proteomes" id="UP000318571"/>
    </source>
</evidence>
<dbReference type="Pfam" id="PF00884">
    <property type="entry name" value="Sulfatase"/>
    <property type="match status" value="1"/>
</dbReference>
<evidence type="ECO:0000313" key="8">
    <source>
        <dbReference type="EMBL" id="TRY69209.1"/>
    </source>
</evidence>
<dbReference type="SUPFAM" id="SSF53649">
    <property type="entry name" value="Alkaline phosphatase-like"/>
    <property type="match status" value="1"/>
</dbReference>
<keyword evidence="9" id="KW-1185">Reference proteome</keyword>